<protein>
    <recommendedName>
        <fullName evidence="4">Transglycosylase associated protein</fullName>
    </recommendedName>
</protein>
<feature type="transmembrane region" description="Helical" evidence="1">
    <location>
        <begin position="6"/>
        <end position="23"/>
    </location>
</feature>
<reference evidence="2 3" key="2">
    <citation type="submission" date="2015-01" db="EMBL/GenBank/DDBJ databases">
        <title>Complete genome sequence of Pyrinomonas methylaliphatogenes type strain K22T.</title>
        <authorList>
            <person name="Lee K.C.Y."/>
            <person name="Power J.F."/>
            <person name="Dunfield P.F."/>
            <person name="Morgan X.C."/>
            <person name="Huttenhower C."/>
            <person name="Stott M.B."/>
        </authorList>
    </citation>
    <scope>NUCLEOTIDE SEQUENCE [LARGE SCALE GENOMIC DNA]</scope>
    <source>
        <strain evidence="2 3">K22</strain>
    </source>
</reference>
<keyword evidence="1" id="KW-1133">Transmembrane helix</keyword>
<reference evidence="2 3" key="1">
    <citation type="submission" date="2013-12" db="EMBL/GenBank/DDBJ databases">
        <authorList>
            <person name="Stott M."/>
        </authorList>
    </citation>
    <scope>NUCLEOTIDE SEQUENCE [LARGE SCALE GENOMIC DNA]</scope>
    <source>
        <strain evidence="2 3">K22</strain>
    </source>
</reference>
<evidence type="ECO:0008006" key="4">
    <source>
        <dbReference type="Google" id="ProtNLM"/>
    </source>
</evidence>
<proteinExistence type="predicted"/>
<sequence length="91" mass="9701">MTLTDLLILFLIAGLCGALGQAISGSSRGGCLVSIALGFIGALIGLWIARMLRLPELFIIDIGGTRFPLIWSIIGAALFVAFISLLTRRRL</sequence>
<dbReference type="Proteomes" id="UP000031518">
    <property type="component" value="Unassembled WGS sequence"/>
</dbReference>
<feature type="transmembrane region" description="Helical" evidence="1">
    <location>
        <begin position="30"/>
        <end position="49"/>
    </location>
</feature>
<keyword evidence="3" id="KW-1185">Reference proteome</keyword>
<organism evidence="2 3">
    <name type="scientific">Pyrinomonas methylaliphatogenes</name>
    <dbReference type="NCBI Taxonomy" id="454194"/>
    <lineage>
        <taxon>Bacteria</taxon>
        <taxon>Pseudomonadati</taxon>
        <taxon>Acidobacteriota</taxon>
        <taxon>Blastocatellia</taxon>
        <taxon>Blastocatellales</taxon>
        <taxon>Pyrinomonadaceae</taxon>
        <taxon>Pyrinomonas</taxon>
    </lineage>
</organism>
<dbReference type="OrthoDB" id="280949at2"/>
<dbReference type="AlphaFoldDB" id="A0A0B6X0C3"/>
<dbReference type="EMBL" id="CBXV010000008">
    <property type="protein sequence ID" value="CDM66432.1"/>
    <property type="molecule type" value="Genomic_DNA"/>
</dbReference>
<evidence type="ECO:0000313" key="2">
    <source>
        <dbReference type="EMBL" id="CDM66432.1"/>
    </source>
</evidence>
<name>A0A0B6X0C3_9BACT</name>
<dbReference type="RefSeq" id="WP_041977689.1">
    <property type="nucleotide sequence ID" value="NZ_CBXV010000008.1"/>
</dbReference>
<evidence type="ECO:0000313" key="3">
    <source>
        <dbReference type="Proteomes" id="UP000031518"/>
    </source>
</evidence>
<keyword evidence="1" id="KW-0472">Membrane</keyword>
<feature type="transmembrane region" description="Helical" evidence="1">
    <location>
        <begin position="69"/>
        <end position="87"/>
    </location>
</feature>
<gene>
    <name evidence="2" type="ORF">PYK22_02462</name>
</gene>
<keyword evidence="1" id="KW-0812">Transmembrane</keyword>
<accession>A0A0B6X0C3</accession>
<evidence type="ECO:0000256" key="1">
    <source>
        <dbReference type="SAM" id="Phobius"/>
    </source>
</evidence>